<dbReference type="Proteomes" id="UP001164539">
    <property type="component" value="Chromosome 10"/>
</dbReference>
<sequence>MATRKHLLSFILLILSFVSSESKQKVKVGVVLDFDSSVGIIARKFLSMARHDFYAENSNYRTRLKLLYRNSQNDVVLAASAAIDLIKNEEVHAIIGPQRSTEAKFVIDLGGKANVPIISFSATSPSLSPTEKRFFIRSAHDDCFQVKALAAIVQLYGWREIILIYEDTEYGNGLIPCLTDALQEVNTRVSYRSVISPNSNDGEISVELKNLKANRTDIFLVHMTASLGSKLFSRAKKEGMMSEGYAWIVTEGLSTLLDPVDYDKEVDTMQGVLGLRPHIPANSRKLKHFKLRWKIKQSHLNHFGLWAYDTVWAIAIAVENSGIKSSRFLKPNSSNCGVDLATLGTYEMGLKLLKALQNTTFEGLSGNFHLVKGKLEPSAFEIFNVIDDNYERVVGYWTKKEGLQSELNYKGKDIKSASKGFKIPITWPGNTGEQPKKLRIGVPVRKGFTEFIKVVWGPNYSAKSFSGFSYDIFLEVVNVLEFPLPHVFVPFHKNGESAGSYDELLHQIKEQEFDAVVGDTTIVANRSTYVDFTLPYTESGVSMIVLVKDDERKNFWVFLKPLSWNLWLTTGVAFIFTGFVVWVLEHRINTEFRGPPQNQLGTIFWFSFSTLVFAHREKVVNNLSRFVLIIWVFVVLILTQSYTASLTSMLTVQRLQPSFTDVKEIQRNGLSVGYQNNSFVKDLLTKQLQFDEAKLISLNTQKEFHDALSNGSVAAIFDEIPYINLFLANYCSAYMMTGPTYRTDGFGFAFPQGSPLVSYISRAILNVTEDTEKMEKIEKNIVGSQATCQGQIPSLSSSDSLSVYSFGGLFLITGIASMSSLLIYIFYFVRLHWPELNNNNPERSFRSKIVDLVKHFDQKDLSSHPLGRRNSSVYPESSPEGNGASPDSDDIQNQNHSRNSSEGAENVDRDENDGIHSSVHGDTSTDAPNTT</sequence>
<name>A0ACC1XDE4_MELAZ</name>
<keyword evidence="1" id="KW-0675">Receptor</keyword>
<dbReference type="EMBL" id="CM051403">
    <property type="protein sequence ID" value="KAJ4709404.1"/>
    <property type="molecule type" value="Genomic_DNA"/>
</dbReference>
<reference evidence="1 2" key="1">
    <citation type="journal article" date="2023" name="Science">
        <title>Complex scaffold remodeling in plant triterpene biosynthesis.</title>
        <authorList>
            <person name="De La Pena R."/>
            <person name="Hodgson H."/>
            <person name="Liu J.C."/>
            <person name="Stephenson M.J."/>
            <person name="Martin A.C."/>
            <person name="Owen C."/>
            <person name="Harkess A."/>
            <person name="Leebens-Mack J."/>
            <person name="Jimenez L.E."/>
            <person name="Osbourn A."/>
            <person name="Sattely E.S."/>
        </authorList>
    </citation>
    <scope>NUCLEOTIDE SEQUENCE [LARGE SCALE GENOMIC DNA]</scope>
    <source>
        <strain evidence="2">cv. JPN11</strain>
        <tissue evidence="1">Leaf</tissue>
    </source>
</reference>
<protein>
    <submittedName>
        <fullName evidence="1">Glutamate receptor</fullName>
    </submittedName>
</protein>
<organism evidence="1 2">
    <name type="scientific">Melia azedarach</name>
    <name type="common">Chinaberry tree</name>
    <dbReference type="NCBI Taxonomy" id="155640"/>
    <lineage>
        <taxon>Eukaryota</taxon>
        <taxon>Viridiplantae</taxon>
        <taxon>Streptophyta</taxon>
        <taxon>Embryophyta</taxon>
        <taxon>Tracheophyta</taxon>
        <taxon>Spermatophyta</taxon>
        <taxon>Magnoliopsida</taxon>
        <taxon>eudicotyledons</taxon>
        <taxon>Gunneridae</taxon>
        <taxon>Pentapetalae</taxon>
        <taxon>rosids</taxon>
        <taxon>malvids</taxon>
        <taxon>Sapindales</taxon>
        <taxon>Meliaceae</taxon>
        <taxon>Melia</taxon>
    </lineage>
</organism>
<keyword evidence="2" id="KW-1185">Reference proteome</keyword>
<evidence type="ECO:0000313" key="2">
    <source>
        <dbReference type="Proteomes" id="UP001164539"/>
    </source>
</evidence>
<proteinExistence type="predicted"/>
<evidence type="ECO:0000313" key="1">
    <source>
        <dbReference type="EMBL" id="KAJ4709404.1"/>
    </source>
</evidence>
<gene>
    <name evidence="1" type="ORF">OWV82_019201</name>
</gene>
<comment type="caution">
    <text evidence="1">The sequence shown here is derived from an EMBL/GenBank/DDBJ whole genome shotgun (WGS) entry which is preliminary data.</text>
</comment>
<accession>A0ACC1XDE4</accession>